<dbReference type="GO" id="GO:0046872">
    <property type="term" value="F:metal ion binding"/>
    <property type="evidence" value="ECO:0007669"/>
    <property type="project" value="UniProtKB-KW"/>
</dbReference>
<dbReference type="AlphaFoldDB" id="A0A8J4M025"/>
<comment type="caution">
    <text evidence="10">The sequence shown here is derived from an EMBL/GenBank/DDBJ whole genome shotgun (WGS) entry which is preliminary data.</text>
</comment>
<dbReference type="GO" id="GO:0005524">
    <property type="term" value="F:ATP binding"/>
    <property type="evidence" value="ECO:0007669"/>
    <property type="project" value="UniProtKB-KW"/>
</dbReference>
<evidence type="ECO:0000256" key="6">
    <source>
        <dbReference type="ARBA" id="ARBA00022842"/>
    </source>
</evidence>
<dbReference type="PANTHER" id="PTHR10584">
    <property type="entry name" value="SUGAR KINASE"/>
    <property type="match status" value="1"/>
</dbReference>
<dbReference type="Pfam" id="PF00294">
    <property type="entry name" value="PfkB"/>
    <property type="match status" value="1"/>
</dbReference>
<reference evidence="10" key="1">
    <citation type="journal article" date="2021" name="Proc. Natl. Acad. Sci. U.S.A.">
        <title>Three genomes in the algal genus Volvox reveal the fate of a haploid sex-determining region after a transition to homothallism.</title>
        <authorList>
            <person name="Yamamoto K."/>
            <person name="Hamaji T."/>
            <person name="Kawai-Toyooka H."/>
            <person name="Matsuzaki R."/>
            <person name="Takahashi F."/>
            <person name="Nishimura Y."/>
            <person name="Kawachi M."/>
            <person name="Noguchi H."/>
            <person name="Minakuchi Y."/>
            <person name="Umen J.G."/>
            <person name="Toyoda A."/>
            <person name="Nozaki H."/>
        </authorList>
    </citation>
    <scope>NUCLEOTIDE SEQUENCE</scope>
    <source>
        <strain evidence="10">NIES-3785</strain>
    </source>
</reference>
<keyword evidence="5" id="KW-0067">ATP-binding</keyword>
<dbReference type="InterPro" id="IPR002139">
    <property type="entry name" value="Ribo/fructo_kinase"/>
</dbReference>
<name>A0A8J4M025_9CHLO</name>
<keyword evidence="2" id="KW-0479">Metal-binding</keyword>
<dbReference type="GO" id="GO:0004747">
    <property type="term" value="F:ribokinase activity"/>
    <property type="evidence" value="ECO:0007669"/>
    <property type="project" value="InterPro"/>
</dbReference>
<dbReference type="InterPro" id="IPR011611">
    <property type="entry name" value="PfkB_dom"/>
</dbReference>
<evidence type="ECO:0000256" key="4">
    <source>
        <dbReference type="ARBA" id="ARBA00022777"/>
    </source>
</evidence>
<keyword evidence="1" id="KW-0808">Transferase</keyword>
<evidence type="ECO:0000256" key="2">
    <source>
        <dbReference type="ARBA" id="ARBA00022723"/>
    </source>
</evidence>
<dbReference type="EMBL" id="BNCQ01000081">
    <property type="protein sequence ID" value="GIM16559.1"/>
    <property type="molecule type" value="Genomic_DNA"/>
</dbReference>
<evidence type="ECO:0000256" key="7">
    <source>
        <dbReference type="ARBA" id="ARBA00022958"/>
    </source>
</evidence>
<keyword evidence="7" id="KW-0630">Potassium</keyword>
<dbReference type="Proteomes" id="UP000722791">
    <property type="component" value="Unassembled WGS sequence"/>
</dbReference>
<dbReference type="GO" id="GO:0006014">
    <property type="term" value="P:D-ribose metabolic process"/>
    <property type="evidence" value="ECO:0007669"/>
    <property type="project" value="InterPro"/>
</dbReference>
<gene>
    <name evidence="10" type="ORF">Vretimale_19176</name>
</gene>
<evidence type="ECO:0000313" key="10">
    <source>
        <dbReference type="EMBL" id="GIM16559.1"/>
    </source>
</evidence>
<dbReference type="CDD" id="cd01174">
    <property type="entry name" value="ribokinase"/>
    <property type="match status" value="1"/>
</dbReference>
<accession>A0A8J4M025</accession>
<proteinExistence type="inferred from homology"/>
<dbReference type="HAMAP" id="MF_01987">
    <property type="entry name" value="Ribokinase"/>
    <property type="match status" value="1"/>
</dbReference>
<keyword evidence="8" id="KW-0119">Carbohydrate metabolism</keyword>
<protein>
    <recommendedName>
        <fullName evidence="9">Carbohydrate kinase PfkB domain-containing protein</fullName>
    </recommendedName>
</protein>
<evidence type="ECO:0000256" key="3">
    <source>
        <dbReference type="ARBA" id="ARBA00022741"/>
    </source>
</evidence>
<feature type="domain" description="Carbohydrate kinase PfkB" evidence="9">
    <location>
        <begin position="56"/>
        <end position="349"/>
    </location>
</feature>
<keyword evidence="3" id="KW-0547">Nucleotide-binding</keyword>
<dbReference type="Gene3D" id="3.40.1190.20">
    <property type="match status" value="1"/>
</dbReference>
<keyword evidence="6" id="KW-0460">Magnesium</keyword>
<dbReference type="InterPro" id="IPR029056">
    <property type="entry name" value="Ribokinase-like"/>
</dbReference>
<feature type="non-terminal residue" evidence="10">
    <location>
        <position position="360"/>
    </location>
</feature>
<evidence type="ECO:0000313" key="11">
    <source>
        <dbReference type="Proteomes" id="UP000722791"/>
    </source>
</evidence>
<evidence type="ECO:0000256" key="1">
    <source>
        <dbReference type="ARBA" id="ARBA00022679"/>
    </source>
</evidence>
<keyword evidence="4" id="KW-0418">Kinase</keyword>
<evidence type="ECO:0000259" key="9">
    <source>
        <dbReference type="Pfam" id="PF00294"/>
    </source>
</evidence>
<evidence type="ECO:0000256" key="8">
    <source>
        <dbReference type="ARBA" id="ARBA00023277"/>
    </source>
</evidence>
<sequence>ISAMRTSNRPQLYFLTPLPHRLRKLAAAHLPPRGASLTTSHAGTAANMSTAPPKPLVVIGSVNADLVLPIDRLPKPGETLAAASIETVPGGKGANQAAAAARAGYPTFFIGQFGKDDPNAALLRGALLGSGVDLSHAQDVDGPCGTALILLQSGGENSIIIVGGANQATWNLSDNVKQLISTAGAVLLQREIPESVNIEVAQLAKAVGVPVFLDAGGVEGPIAPELLSCLSVLSPNETELSRLTGLPTDREEQVRAAAEQLLAEGVKAVLVKLGSEGSLLLPGQGQPAIRQQAIKAQEVVDTTGAGDCFTATYAVAVLEGQAAPQALQFAAAAASICVQRKGAMPSLPSRAEVEALLAQQ</sequence>
<dbReference type="PANTHER" id="PTHR10584:SF166">
    <property type="entry name" value="RIBOKINASE"/>
    <property type="match status" value="1"/>
</dbReference>
<dbReference type="PRINTS" id="PR00990">
    <property type="entry name" value="RIBOKINASE"/>
</dbReference>
<organism evidence="10 11">
    <name type="scientific">Volvox reticuliferus</name>
    <dbReference type="NCBI Taxonomy" id="1737510"/>
    <lineage>
        <taxon>Eukaryota</taxon>
        <taxon>Viridiplantae</taxon>
        <taxon>Chlorophyta</taxon>
        <taxon>core chlorophytes</taxon>
        <taxon>Chlorophyceae</taxon>
        <taxon>CS clade</taxon>
        <taxon>Chlamydomonadales</taxon>
        <taxon>Volvocaceae</taxon>
        <taxon>Volvox</taxon>
    </lineage>
</organism>
<evidence type="ECO:0000256" key="5">
    <source>
        <dbReference type="ARBA" id="ARBA00022840"/>
    </source>
</evidence>
<dbReference type="InterPro" id="IPR011877">
    <property type="entry name" value="Ribokinase"/>
</dbReference>
<dbReference type="SUPFAM" id="SSF53613">
    <property type="entry name" value="Ribokinase-like"/>
    <property type="match status" value="1"/>
</dbReference>